<feature type="transmembrane region" description="Helical" evidence="2">
    <location>
        <begin position="140"/>
        <end position="161"/>
    </location>
</feature>
<gene>
    <name evidence="4" type="ORF">C7446_0448</name>
</gene>
<dbReference type="AlphaFoldDB" id="A0A420X1E6"/>
<evidence type="ECO:0000256" key="1">
    <source>
        <dbReference type="SAM" id="MobiDB-lite"/>
    </source>
</evidence>
<keyword evidence="2" id="KW-0472">Membrane</keyword>
<feature type="region of interest" description="Disordered" evidence="1">
    <location>
        <begin position="70"/>
        <end position="93"/>
    </location>
</feature>
<dbReference type="Proteomes" id="UP000281975">
    <property type="component" value="Unassembled WGS sequence"/>
</dbReference>
<evidence type="ECO:0000313" key="5">
    <source>
        <dbReference type="Proteomes" id="UP000281975"/>
    </source>
</evidence>
<keyword evidence="2" id="KW-0812">Transmembrane</keyword>
<keyword evidence="2" id="KW-1133">Transmembrane helix</keyword>
<dbReference type="Pfam" id="PF07331">
    <property type="entry name" value="TctB"/>
    <property type="match status" value="1"/>
</dbReference>
<feature type="domain" description="DUF1468" evidence="3">
    <location>
        <begin position="8"/>
        <end position="166"/>
    </location>
</feature>
<reference evidence="4 5" key="1">
    <citation type="submission" date="2018-10" db="EMBL/GenBank/DDBJ databases">
        <title>Genomic Encyclopedia of Type Strains, Phase IV (KMG-IV): sequencing the most valuable type-strain genomes for metagenomic binning, comparative biology and taxonomic classification.</title>
        <authorList>
            <person name="Goeker M."/>
        </authorList>
    </citation>
    <scope>NUCLEOTIDE SEQUENCE [LARGE SCALE GENOMIC DNA]</scope>
    <source>
        <strain evidence="4 5">DSM 23229</strain>
    </source>
</reference>
<evidence type="ECO:0000259" key="3">
    <source>
        <dbReference type="Pfam" id="PF07331"/>
    </source>
</evidence>
<organism evidence="4 5">
    <name type="scientific">Kushneria sinocarnis</name>
    <dbReference type="NCBI Taxonomy" id="595502"/>
    <lineage>
        <taxon>Bacteria</taxon>
        <taxon>Pseudomonadati</taxon>
        <taxon>Pseudomonadota</taxon>
        <taxon>Gammaproteobacteria</taxon>
        <taxon>Oceanospirillales</taxon>
        <taxon>Halomonadaceae</taxon>
        <taxon>Kushneria</taxon>
    </lineage>
</organism>
<comment type="caution">
    <text evidence="4">The sequence shown here is derived from an EMBL/GenBank/DDBJ whole genome shotgun (WGS) entry which is preliminary data.</text>
</comment>
<keyword evidence="5" id="KW-1185">Reference proteome</keyword>
<name>A0A420X1E6_9GAMM</name>
<evidence type="ECO:0000256" key="2">
    <source>
        <dbReference type="SAM" id="Phobius"/>
    </source>
</evidence>
<feature type="compositionally biased region" description="Basic and acidic residues" evidence="1">
    <location>
        <begin position="74"/>
        <end position="85"/>
    </location>
</feature>
<dbReference type="EMBL" id="RBIN01000001">
    <property type="protein sequence ID" value="RKR07632.1"/>
    <property type="molecule type" value="Genomic_DNA"/>
</dbReference>
<dbReference type="RefSeq" id="WP_121170848.1">
    <property type="nucleotide sequence ID" value="NZ_RBIN01000001.1"/>
</dbReference>
<proteinExistence type="predicted"/>
<evidence type="ECO:0000313" key="4">
    <source>
        <dbReference type="EMBL" id="RKR07632.1"/>
    </source>
</evidence>
<protein>
    <submittedName>
        <fullName evidence="4">Tripartite tricarboxylate transporter TctB family protein</fullName>
    </submittedName>
</protein>
<dbReference type="OrthoDB" id="6167750at2"/>
<dbReference type="InterPro" id="IPR009936">
    <property type="entry name" value="DUF1468"/>
</dbReference>
<sequence length="166" mass="17556">MRIPTLIFSGCVFAVSAFLAVLALGLPGSDEVSTFIGPRLWPLTVLVITMLLSILLGLRTLAAGRNAGETAGEAEERAAAPKDDTGADEAESPARSRSRHWLLLALVIAWTVAMEFVGFATATVLFAAVATWLLGNRNVLSIVVTTVVSLVLVSVVFNELLNIPLP</sequence>
<feature type="transmembrane region" description="Helical" evidence="2">
    <location>
        <begin position="39"/>
        <end position="58"/>
    </location>
</feature>
<accession>A0A420X1E6</accession>
<feature type="transmembrane region" description="Helical" evidence="2">
    <location>
        <begin position="101"/>
        <end position="134"/>
    </location>
</feature>